<feature type="domain" description="Methyltransferase" evidence="4">
    <location>
        <begin position="65"/>
        <end position="157"/>
    </location>
</feature>
<organism evidence="5 6">
    <name type="scientific">Chromobacterium alticapitis</name>
    <dbReference type="NCBI Taxonomy" id="2073169"/>
    <lineage>
        <taxon>Bacteria</taxon>
        <taxon>Pseudomonadati</taxon>
        <taxon>Pseudomonadota</taxon>
        <taxon>Betaproteobacteria</taxon>
        <taxon>Neisseriales</taxon>
        <taxon>Chromobacteriaceae</taxon>
        <taxon>Chromobacterium</taxon>
    </lineage>
</organism>
<evidence type="ECO:0000256" key="2">
    <source>
        <dbReference type="ARBA" id="ARBA00022679"/>
    </source>
</evidence>
<dbReference type="PANTHER" id="PTHR43464:SF19">
    <property type="entry name" value="UBIQUINONE BIOSYNTHESIS O-METHYLTRANSFERASE, MITOCHONDRIAL"/>
    <property type="match status" value="1"/>
</dbReference>
<dbReference type="Gene3D" id="3.40.50.150">
    <property type="entry name" value="Vaccinia Virus protein VP39"/>
    <property type="match status" value="1"/>
</dbReference>
<dbReference type="PANTHER" id="PTHR43464">
    <property type="entry name" value="METHYLTRANSFERASE"/>
    <property type="match status" value="1"/>
</dbReference>
<dbReference type="GO" id="GO:0032259">
    <property type="term" value="P:methylation"/>
    <property type="evidence" value="ECO:0007669"/>
    <property type="project" value="UniProtKB-KW"/>
</dbReference>
<evidence type="ECO:0000313" key="5">
    <source>
        <dbReference type="EMBL" id="POZ61941.1"/>
    </source>
</evidence>
<keyword evidence="2 5" id="KW-0808">Transferase</keyword>
<dbReference type="InterPro" id="IPR041698">
    <property type="entry name" value="Methyltransf_25"/>
</dbReference>
<comment type="caution">
    <text evidence="5">The sequence shown here is derived from an EMBL/GenBank/DDBJ whole genome shotgun (WGS) entry which is preliminary data.</text>
</comment>
<evidence type="ECO:0000313" key="6">
    <source>
        <dbReference type="Proteomes" id="UP000237082"/>
    </source>
</evidence>
<evidence type="ECO:0000256" key="3">
    <source>
        <dbReference type="ARBA" id="ARBA00022691"/>
    </source>
</evidence>
<dbReference type="CDD" id="cd02440">
    <property type="entry name" value="AdoMet_MTases"/>
    <property type="match status" value="1"/>
</dbReference>
<reference evidence="6" key="1">
    <citation type="submission" date="2018-02" db="EMBL/GenBank/DDBJ databases">
        <authorList>
            <person name="O'Hara-Hanley K."/>
            <person name="Soby S."/>
        </authorList>
    </citation>
    <scope>NUCLEOTIDE SEQUENCE [LARGE SCALE GENOMIC DNA]</scope>
    <source>
        <strain evidence="6">MWU14-2602</strain>
    </source>
</reference>
<proteinExistence type="predicted"/>
<dbReference type="Proteomes" id="UP000237082">
    <property type="component" value="Unassembled WGS sequence"/>
</dbReference>
<evidence type="ECO:0000259" key="4">
    <source>
        <dbReference type="Pfam" id="PF13649"/>
    </source>
</evidence>
<keyword evidence="3" id="KW-0949">S-adenosyl-L-methionine</keyword>
<accession>A0A2S5DFZ0</accession>
<dbReference type="Pfam" id="PF13649">
    <property type="entry name" value="Methyltransf_25"/>
    <property type="match status" value="1"/>
</dbReference>
<sequence>MEFLLESRRLKSWGIMTLECRFGVERMPNLLYEAPELAEIYDLFNTWGADNDFYMGLLSETASRVLDLGCGTGMLAAAMSGLAEVTGLEPAAAMLEIARRRPGGESVRGLRGDARDFELDGRFDLIYCAGHAFQCFLTEQDRRAVFRMVRVHLAERGRFVFETRNPAARSWLRYDSQPPRRVRHPRLGEVALSHRLLSETDGLVAYRSRYHFVDQDQAREVDAALRFCDLPTLRAELEAEGLRIAALQGDWQGGPLWEDCAEIILTLARADAA</sequence>
<name>A0A2S5DFZ0_9NEIS</name>
<keyword evidence="1 5" id="KW-0489">Methyltransferase</keyword>
<keyword evidence="6" id="KW-1185">Reference proteome</keyword>
<dbReference type="InterPro" id="IPR029063">
    <property type="entry name" value="SAM-dependent_MTases_sf"/>
</dbReference>
<protein>
    <submittedName>
        <fullName evidence="5">SAM-dependent methyltransferase</fullName>
    </submittedName>
</protein>
<dbReference type="GO" id="GO:0008168">
    <property type="term" value="F:methyltransferase activity"/>
    <property type="evidence" value="ECO:0007669"/>
    <property type="project" value="UniProtKB-KW"/>
</dbReference>
<evidence type="ECO:0000256" key="1">
    <source>
        <dbReference type="ARBA" id="ARBA00022603"/>
    </source>
</evidence>
<dbReference type="AlphaFoldDB" id="A0A2S5DFZ0"/>
<gene>
    <name evidence="5" type="ORF">C2I19_11160</name>
</gene>
<dbReference type="EMBL" id="PQWB01000042">
    <property type="protein sequence ID" value="POZ61941.1"/>
    <property type="molecule type" value="Genomic_DNA"/>
</dbReference>
<dbReference type="SUPFAM" id="SSF53335">
    <property type="entry name" value="S-adenosyl-L-methionine-dependent methyltransferases"/>
    <property type="match status" value="1"/>
</dbReference>